<name>A0A0C1R1P8_9CLOT</name>
<evidence type="ECO:0000313" key="2">
    <source>
        <dbReference type="EMBL" id="KIE47362.1"/>
    </source>
</evidence>
<sequence length="151" mass="16403">MKSIKKLVAIALIGTSIFAVGCTSTATNDTSKEGTKQEESVEKITPSETAIELTVNTLKQDELVKDAAITIKDDTINIAIQVNDATNKDKAKDLIDTAIRQLGSHSGGKTPNKEYLGQVWDSWNGFIRVFSGENTVIQDGNIEKGKQKVTY</sequence>
<keyword evidence="2" id="KW-0449">Lipoprotein</keyword>
<feature type="signal peptide" evidence="1">
    <location>
        <begin position="1"/>
        <end position="21"/>
    </location>
</feature>
<reference evidence="2 3" key="1">
    <citation type="journal article" date="2015" name="Infect. Genet. Evol.">
        <title>Genomic sequences of six botulinum neurotoxin-producing strains representing three clostridial species illustrate the mobility and diversity of botulinum neurotoxin genes.</title>
        <authorList>
            <person name="Smith T.J."/>
            <person name="Hill K.K."/>
            <person name="Xie G."/>
            <person name="Foley B.T."/>
            <person name="Williamson C.H."/>
            <person name="Foster J.T."/>
            <person name="Johnson S.L."/>
            <person name="Chertkov O."/>
            <person name="Teshima H."/>
            <person name="Gibbons H.S."/>
            <person name="Johnsky L.A."/>
            <person name="Karavis M.A."/>
            <person name="Smith L.A."/>
        </authorList>
    </citation>
    <scope>NUCLEOTIDE SEQUENCE [LARGE SCALE GENOMIC DNA]</scope>
    <source>
        <strain evidence="2 3">CDC 2741</strain>
    </source>
</reference>
<gene>
    <name evidence="2" type="ORF">U732_1143</name>
</gene>
<accession>A0A0C1R1P8</accession>
<keyword evidence="1" id="KW-0732">Signal</keyword>
<keyword evidence="3" id="KW-1185">Reference proteome</keyword>
<comment type="caution">
    <text evidence="2">The sequence shown here is derived from an EMBL/GenBank/DDBJ whole genome shotgun (WGS) entry which is preliminary data.</text>
</comment>
<proteinExistence type="predicted"/>
<dbReference type="AlphaFoldDB" id="A0A0C1R1P8"/>
<evidence type="ECO:0000313" key="3">
    <source>
        <dbReference type="Proteomes" id="UP000031366"/>
    </source>
</evidence>
<dbReference type="Proteomes" id="UP000031366">
    <property type="component" value="Unassembled WGS sequence"/>
</dbReference>
<dbReference type="PROSITE" id="PS51257">
    <property type="entry name" value="PROKAR_LIPOPROTEIN"/>
    <property type="match status" value="1"/>
</dbReference>
<organism evidence="2 3">
    <name type="scientific">Clostridium argentinense CDC 2741</name>
    <dbReference type="NCBI Taxonomy" id="1418104"/>
    <lineage>
        <taxon>Bacteria</taxon>
        <taxon>Bacillati</taxon>
        <taxon>Bacillota</taxon>
        <taxon>Clostridia</taxon>
        <taxon>Eubacteriales</taxon>
        <taxon>Clostridiaceae</taxon>
        <taxon>Clostridium</taxon>
    </lineage>
</organism>
<dbReference type="RefSeq" id="WP_039631935.1">
    <property type="nucleotide sequence ID" value="NZ_AYSO01000015.1"/>
</dbReference>
<feature type="chain" id="PRO_5038660753" evidence="1">
    <location>
        <begin position="22"/>
        <end position="151"/>
    </location>
</feature>
<protein>
    <submittedName>
        <fullName evidence="2">Putative lipoprotein</fullName>
    </submittedName>
</protein>
<evidence type="ECO:0000256" key="1">
    <source>
        <dbReference type="SAM" id="SignalP"/>
    </source>
</evidence>
<dbReference type="OrthoDB" id="9995068at2"/>
<dbReference type="EMBL" id="AYSO01000015">
    <property type="protein sequence ID" value="KIE47362.1"/>
    <property type="molecule type" value="Genomic_DNA"/>
</dbReference>